<dbReference type="EMBL" id="CM047908">
    <property type="protein sequence ID" value="KAJ0080706.1"/>
    <property type="molecule type" value="Genomic_DNA"/>
</dbReference>
<evidence type="ECO:0000313" key="1">
    <source>
        <dbReference type="EMBL" id="KAJ0080706.1"/>
    </source>
</evidence>
<comment type="caution">
    <text evidence="1">The sequence shown here is derived from an EMBL/GenBank/DDBJ whole genome shotgun (WGS) entry which is preliminary data.</text>
</comment>
<dbReference type="Proteomes" id="UP001164250">
    <property type="component" value="Chromosome 12"/>
</dbReference>
<sequence>MALYCQVTSAPSLTFKRLSPLNNSLIGSSSNIVTRASRSVLKCIAATKMSDETIVRRSADYQPSILSHDYVQSLTNKYVVEPFTKHVEKHKEEVKLILNSVDPLH</sequence>
<evidence type="ECO:0000313" key="2">
    <source>
        <dbReference type="Proteomes" id="UP001164250"/>
    </source>
</evidence>
<reference evidence="2" key="1">
    <citation type="journal article" date="2023" name="G3 (Bethesda)">
        <title>Genome assembly and association tests identify interacting loci associated with vigor, precocity, and sex in interspecific pistachio rootstocks.</title>
        <authorList>
            <person name="Palmer W."/>
            <person name="Jacygrad E."/>
            <person name="Sagayaradj S."/>
            <person name="Cavanaugh K."/>
            <person name="Han R."/>
            <person name="Bertier L."/>
            <person name="Beede B."/>
            <person name="Kafkas S."/>
            <person name="Golino D."/>
            <person name="Preece J."/>
            <person name="Michelmore R."/>
        </authorList>
    </citation>
    <scope>NUCLEOTIDE SEQUENCE [LARGE SCALE GENOMIC DNA]</scope>
</reference>
<gene>
    <name evidence="1" type="ORF">Patl1_11616</name>
</gene>
<proteinExistence type="predicted"/>
<protein>
    <submittedName>
        <fullName evidence="1">Uncharacterized protein</fullName>
    </submittedName>
</protein>
<organism evidence="1 2">
    <name type="scientific">Pistacia atlantica</name>
    <dbReference type="NCBI Taxonomy" id="434234"/>
    <lineage>
        <taxon>Eukaryota</taxon>
        <taxon>Viridiplantae</taxon>
        <taxon>Streptophyta</taxon>
        <taxon>Embryophyta</taxon>
        <taxon>Tracheophyta</taxon>
        <taxon>Spermatophyta</taxon>
        <taxon>Magnoliopsida</taxon>
        <taxon>eudicotyledons</taxon>
        <taxon>Gunneridae</taxon>
        <taxon>Pentapetalae</taxon>
        <taxon>rosids</taxon>
        <taxon>malvids</taxon>
        <taxon>Sapindales</taxon>
        <taxon>Anacardiaceae</taxon>
        <taxon>Pistacia</taxon>
    </lineage>
</organism>
<keyword evidence="2" id="KW-1185">Reference proteome</keyword>
<accession>A0ACC1A2P1</accession>
<name>A0ACC1A2P1_9ROSI</name>